<keyword evidence="4" id="KW-0436">Ligase</keyword>
<evidence type="ECO:0000256" key="6">
    <source>
        <dbReference type="ARBA" id="ARBA00022800"/>
    </source>
</evidence>
<keyword evidence="7" id="KW-0067">ATP-binding</keyword>
<dbReference type="GO" id="GO:0000302">
    <property type="term" value="P:response to reactive oxygen species"/>
    <property type="evidence" value="ECO:0007669"/>
    <property type="project" value="InterPro"/>
</dbReference>
<evidence type="ECO:0000256" key="3">
    <source>
        <dbReference type="ARBA" id="ARBA00012724"/>
    </source>
</evidence>
<evidence type="ECO:0000256" key="9">
    <source>
        <dbReference type="ARBA" id="ARBA00035168"/>
    </source>
</evidence>
<evidence type="ECO:0000256" key="2">
    <source>
        <dbReference type="ARBA" id="ARBA00001946"/>
    </source>
</evidence>
<dbReference type="OrthoDB" id="6021187at2759"/>
<evidence type="ECO:0000256" key="11">
    <source>
        <dbReference type="ARBA" id="ARBA00045151"/>
    </source>
</evidence>
<dbReference type="PANTHER" id="PTHR31219:SF2">
    <property type="entry name" value="RNA LIGASE 1"/>
    <property type="match status" value="1"/>
</dbReference>
<dbReference type="PANTHER" id="PTHR31219">
    <property type="entry name" value="CHROMOSOME 28 C12ORF29 HOMOLOG"/>
    <property type="match status" value="1"/>
</dbReference>
<proteinExistence type="predicted"/>
<evidence type="ECO:0000256" key="7">
    <source>
        <dbReference type="ARBA" id="ARBA00022840"/>
    </source>
</evidence>
<gene>
    <name evidence="13" type="primary">LOC106181031</name>
</gene>
<dbReference type="EC" id="6.5.1.3" evidence="3"/>
<dbReference type="RefSeq" id="XP_013420727.1">
    <property type="nucleotide sequence ID" value="XM_013565273.1"/>
</dbReference>
<sequence>MLHLRSVQAKVPCIFKTIVIEEQSKKRSYQPYRVVASEELREDAVAAGVLDVLPSEKLDGTCVIVKQFREQPWLWARHDKKPTKATDRRFKKFQTIHRAWQASGKDGPQPSFSWNLQKDFKEVPENWEAAEGLEKEGDHYLPDSNGHIPGWVPVDPSLNAHVWHLSVLNLHKGLALVLQPAKEENGLLEITIRALSELQGQSLELIGTNVNGNPYGLGSKKDPFHLLVVHGSIVCSAPPELSHKALKSWFETQPPGRVEGLVWHCADGSLFKLHRHHVDLPWPVPELQLVSHPVLVNVDCVKYEIHEDLSLICKVGKLYGQTFSSIADVFKITKELSNGVDNTGQGDSR</sequence>
<dbReference type="GO" id="GO:0042245">
    <property type="term" value="P:RNA repair"/>
    <property type="evidence" value="ECO:0007669"/>
    <property type="project" value="UniProtKB-KW"/>
</dbReference>
<dbReference type="Proteomes" id="UP000085678">
    <property type="component" value="Unplaced"/>
</dbReference>
<comment type="catalytic activity">
    <reaction evidence="8">
        <text>ATP + (ribonucleotide)n-3'-hydroxyl + 5'-phospho-(ribonucleotide)m = (ribonucleotide)n+m + AMP + diphosphate.</text>
        <dbReference type="EC" id="6.5.1.3"/>
    </reaction>
</comment>
<comment type="cofactor">
    <cofactor evidence="2">
        <name>Mg(2+)</name>
        <dbReference type="ChEBI" id="CHEBI:18420"/>
    </cofactor>
</comment>
<dbReference type="GO" id="GO:0005524">
    <property type="term" value="F:ATP binding"/>
    <property type="evidence" value="ECO:0007669"/>
    <property type="project" value="UniProtKB-KW"/>
</dbReference>
<organism evidence="12 13">
    <name type="scientific">Lingula anatina</name>
    <name type="common">Brachiopod</name>
    <name type="synonym">Lingula unguis</name>
    <dbReference type="NCBI Taxonomy" id="7574"/>
    <lineage>
        <taxon>Eukaryota</taxon>
        <taxon>Metazoa</taxon>
        <taxon>Spiralia</taxon>
        <taxon>Lophotrochozoa</taxon>
        <taxon>Brachiopoda</taxon>
        <taxon>Linguliformea</taxon>
        <taxon>Lingulata</taxon>
        <taxon>Lingulida</taxon>
        <taxon>Linguloidea</taxon>
        <taxon>Lingulidae</taxon>
        <taxon>Lingula</taxon>
    </lineage>
</organism>
<keyword evidence="6" id="KW-0692">RNA repair</keyword>
<evidence type="ECO:0000256" key="1">
    <source>
        <dbReference type="ARBA" id="ARBA00001936"/>
    </source>
</evidence>
<dbReference type="InParanoid" id="A0A1S3KE03"/>
<comment type="cofactor">
    <cofactor evidence="1">
        <name>Mn(2+)</name>
        <dbReference type="ChEBI" id="CHEBI:29035"/>
    </cofactor>
</comment>
<evidence type="ECO:0000256" key="4">
    <source>
        <dbReference type="ARBA" id="ARBA00022598"/>
    </source>
</evidence>
<evidence type="ECO:0000256" key="8">
    <source>
        <dbReference type="ARBA" id="ARBA00034038"/>
    </source>
</evidence>
<comment type="function">
    <text evidence="11">Functions as an RNA ligase, in vitro. The ligation reaction entails three nucleotidyl transfer steps. In the first step, the RNA ligase reacts with ATP in the absence of nucleic acid to form a covalent ligase-AMP intermediate and release pyrophosphate. In step 2, the ligase-AMP binds to the nucleic acid and transfers the adenylate to the 5'-PO4 terminus to form an adenylylated intermediate. In step 3, the RNA ligase directs the attack of the 3'-OH on the 5'-phosphoanhydride linkage, resulting in a repaired 3'-5' phosphodiester and release of AMP. Exhibits selectivity for single-stranded RNA substrates and may not have nick-sealing activity on double-stranded DNA-RNA hybrids. May play a role in maintaining RNA integrity under stress conditions, for example in response to reactive oxygen species (ROS).</text>
</comment>
<reference evidence="13" key="1">
    <citation type="submission" date="2025-08" db="UniProtKB">
        <authorList>
            <consortium name="RefSeq"/>
        </authorList>
    </citation>
    <scope>IDENTIFICATION</scope>
    <source>
        <tissue evidence="13">Gonads</tissue>
    </source>
</reference>
<evidence type="ECO:0000313" key="12">
    <source>
        <dbReference type="Proteomes" id="UP000085678"/>
    </source>
</evidence>
<protein>
    <recommendedName>
        <fullName evidence="9">RNA ligase 1</fullName>
        <ecNumber evidence="3">6.5.1.3</ecNumber>
    </recommendedName>
    <alternativeName>
        <fullName evidence="10">RNA ligase</fullName>
    </alternativeName>
</protein>
<evidence type="ECO:0000256" key="10">
    <source>
        <dbReference type="ARBA" id="ARBA00035432"/>
    </source>
</evidence>
<dbReference type="GeneID" id="106181031"/>
<accession>A0A1S3KE03</accession>
<dbReference type="KEGG" id="lak:106181031"/>
<evidence type="ECO:0000256" key="5">
    <source>
        <dbReference type="ARBA" id="ARBA00022741"/>
    </source>
</evidence>
<dbReference type="GO" id="GO:0003972">
    <property type="term" value="F:RNA ligase (ATP) activity"/>
    <property type="evidence" value="ECO:0007669"/>
    <property type="project" value="UniProtKB-EC"/>
</dbReference>
<evidence type="ECO:0000313" key="13">
    <source>
        <dbReference type="RefSeq" id="XP_013420727.1"/>
    </source>
</evidence>
<dbReference type="AlphaFoldDB" id="A0A1S3KE03"/>
<keyword evidence="5" id="KW-0547">Nucleotide-binding</keyword>
<keyword evidence="12" id="KW-1185">Reference proteome</keyword>
<dbReference type="Pfam" id="PF17720">
    <property type="entry name" value="RLIG1"/>
    <property type="match status" value="1"/>
</dbReference>
<dbReference type="InterPro" id="IPR041211">
    <property type="entry name" value="RLIG1"/>
</dbReference>
<name>A0A1S3KE03_LINAN</name>